<dbReference type="GO" id="GO:0005524">
    <property type="term" value="F:ATP binding"/>
    <property type="evidence" value="ECO:0007669"/>
    <property type="project" value="UniProtKB-KW"/>
</dbReference>
<dbReference type="SUPFAM" id="SSF52540">
    <property type="entry name" value="P-loop containing nucleoside triphosphate hydrolases"/>
    <property type="match status" value="1"/>
</dbReference>
<dbReference type="EMBL" id="NGJS01000002">
    <property type="protein sequence ID" value="RSU00179.1"/>
    <property type="molecule type" value="Genomic_DNA"/>
</dbReference>
<protein>
    <recommendedName>
        <fullName evidence="8">DNA/RNA helicase</fullName>
    </recommendedName>
</protein>
<dbReference type="RefSeq" id="WP_125983131.1">
    <property type="nucleotide sequence ID" value="NZ_NGJS01000002.1"/>
</dbReference>
<dbReference type="Gene3D" id="3.40.50.300">
    <property type="entry name" value="P-loop containing nucleotide triphosphate hydrolases"/>
    <property type="match status" value="2"/>
</dbReference>
<dbReference type="SMART" id="SM00490">
    <property type="entry name" value="HELICc"/>
    <property type="match status" value="1"/>
</dbReference>
<evidence type="ECO:0000313" key="7">
    <source>
        <dbReference type="Proteomes" id="UP000287857"/>
    </source>
</evidence>
<keyword evidence="7" id="KW-1185">Reference proteome</keyword>
<dbReference type="OrthoDB" id="2077914at2"/>
<feature type="domain" description="Helicase C-terminal" evidence="5">
    <location>
        <begin position="268"/>
        <end position="408"/>
    </location>
</feature>
<dbReference type="PANTHER" id="PTHR30580:SF1">
    <property type="entry name" value="COMF OPERON PROTEIN 1"/>
    <property type="match status" value="1"/>
</dbReference>
<dbReference type="AlphaFoldDB" id="A0A430A1G9"/>
<dbReference type="Proteomes" id="UP000287857">
    <property type="component" value="Unassembled WGS sequence"/>
</dbReference>
<name>A0A430A1G9_9ENTE</name>
<dbReference type="SMART" id="SM00487">
    <property type="entry name" value="DEXDc"/>
    <property type="match status" value="1"/>
</dbReference>
<dbReference type="PROSITE" id="PS51192">
    <property type="entry name" value="HELICASE_ATP_BIND_1"/>
    <property type="match status" value="1"/>
</dbReference>
<dbReference type="GO" id="GO:0016787">
    <property type="term" value="F:hydrolase activity"/>
    <property type="evidence" value="ECO:0007669"/>
    <property type="project" value="InterPro"/>
</dbReference>
<dbReference type="GO" id="GO:0006310">
    <property type="term" value="P:DNA recombination"/>
    <property type="evidence" value="ECO:0007669"/>
    <property type="project" value="TreeGrafter"/>
</dbReference>
<organism evidence="6 7">
    <name type="scientific">Vagococcus vulneris</name>
    <dbReference type="NCBI Taxonomy" id="1977869"/>
    <lineage>
        <taxon>Bacteria</taxon>
        <taxon>Bacillati</taxon>
        <taxon>Bacillota</taxon>
        <taxon>Bacilli</taxon>
        <taxon>Lactobacillales</taxon>
        <taxon>Enterococcaceae</taxon>
        <taxon>Vagococcus</taxon>
    </lineage>
</organism>
<dbReference type="GO" id="GO:0006302">
    <property type="term" value="P:double-strand break repair"/>
    <property type="evidence" value="ECO:0007669"/>
    <property type="project" value="TreeGrafter"/>
</dbReference>
<evidence type="ECO:0000259" key="5">
    <source>
        <dbReference type="PROSITE" id="PS51194"/>
    </source>
</evidence>
<dbReference type="InterPro" id="IPR027417">
    <property type="entry name" value="P-loop_NTPase"/>
</dbReference>
<dbReference type="GO" id="GO:0006270">
    <property type="term" value="P:DNA replication initiation"/>
    <property type="evidence" value="ECO:0007669"/>
    <property type="project" value="TreeGrafter"/>
</dbReference>
<dbReference type="InterPro" id="IPR001650">
    <property type="entry name" value="Helicase_C-like"/>
</dbReference>
<evidence type="ECO:0000259" key="4">
    <source>
        <dbReference type="PROSITE" id="PS51192"/>
    </source>
</evidence>
<keyword evidence="2" id="KW-0067">ATP-binding</keyword>
<proteinExistence type="predicted"/>
<evidence type="ECO:0000256" key="1">
    <source>
        <dbReference type="ARBA" id="ARBA00022741"/>
    </source>
</evidence>
<comment type="caution">
    <text evidence="6">The sequence shown here is derived from an EMBL/GenBank/DDBJ whole genome shotgun (WGS) entry which is preliminary data.</text>
</comment>
<keyword evidence="1" id="KW-0547">Nucleotide-binding</keyword>
<dbReference type="PROSITE" id="PS51194">
    <property type="entry name" value="HELICASE_CTER"/>
    <property type="match status" value="1"/>
</dbReference>
<dbReference type="PANTHER" id="PTHR30580">
    <property type="entry name" value="PRIMOSOMAL PROTEIN N"/>
    <property type="match status" value="1"/>
</dbReference>
<evidence type="ECO:0000256" key="3">
    <source>
        <dbReference type="ARBA" id="ARBA00023125"/>
    </source>
</evidence>
<dbReference type="GO" id="GO:0003677">
    <property type="term" value="F:DNA binding"/>
    <property type="evidence" value="ECO:0007669"/>
    <property type="project" value="UniProtKB-KW"/>
</dbReference>
<feature type="domain" description="Helicase ATP-binding" evidence="4">
    <location>
        <begin position="86"/>
        <end position="237"/>
    </location>
</feature>
<accession>A0A430A1G9</accession>
<dbReference type="GO" id="GO:0043138">
    <property type="term" value="F:3'-5' DNA helicase activity"/>
    <property type="evidence" value="ECO:0007669"/>
    <property type="project" value="TreeGrafter"/>
</dbReference>
<sequence length="408" mass="46669">MTKSKKMVRCNRCGTSHVKEKVKIINKKLSFYYCPRCISLNRVTSYNQLYFMTQKSTLKQHNQNHKMEWSGKLTSSQAKISGNLLTAYNQRQKKHLISAVTGAGKTEILFALIERVLSEGKTIGVASPRVDVCLELYPRFKSAFPKTDIVLLYGQQPIYNKSSFFVCTTHQLLRFYKMFDVLIVDEVDSFPYADSEFLKYGTKKSLKRRGLLIYLTATPTKRLMAEFSSDKQVSFLSKRFHGFPLPVPQIIWCRAIMKKIGCGKLPSKLCKLLNNQDKHLLIFLPSIKKMKQFYKLIAVQFPDKRIAMVHAASNKREAIVLSMRNNQIDWLLTTTILERGVTFPGIDVLVVQANHSVFTMSTLVQISGRVGRSPDYPTGNIYFVHDGISLDMKRAKKFIESMNGDESI</sequence>
<evidence type="ECO:0000256" key="2">
    <source>
        <dbReference type="ARBA" id="ARBA00022840"/>
    </source>
</evidence>
<dbReference type="InterPro" id="IPR006935">
    <property type="entry name" value="Helicase/UvrB_N"/>
</dbReference>
<keyword evidence="3" id="KW-0238">DNA-binding</keyword>
<gene>
    <name evidence="6" type="ORF">CBF37_02460</name>
</gene>
<dbReference type="Pfam" id="PF04851">
    <property type="entry name" value="ResIII"/>
    <property type="match status" value="1"/>
</dbReference>
<dbReference type="InterPro" id="IPR014001">
    <property type="entry name" value="Helicase_ATP-bd"/>
</dbReference>
<evidence type="ECO:0008006" key="8">
    <source>
        <dbReference type="Google" id="ProtNLM"/>
    </source>
</evidence>
<evidence type="ECO:0000313" key="6">
    <source>
        <dbReference type="EMBL" id="RSU00179.1"/>
    </source>
</evidence>
<dbReference type="Pfam" id="PF00271">
    <property type="entry name" value="Helicase_C"/>
    <property type="match status" value="1"/>
</dbReference>
<reference evidence="6 7" key="1">
    <citation type="submission" date="2017-05" db="EMBL/GenBank/DDBJ databases">
        <title>Vagococcus spp. assemblies.</title>
        <authorList>
            <person name="Gulvik C.A."/>
        </authorList>
    </citation>
    <scope>NUCLEOTIDE SEQUENCE [LARGE SCALE GENOMIC DNA]</scope>
    <source>
        <strain evidence="6 7">SS1995</strain>
    </source>
</reference>